<keyword evidence="6" id="KW-0472">Membrane</keyword>
<keyword evidence="4" id="KW-0732">Signal</keyword>
<dbReference type="Pfam" id="PF06876">
    <property type="entry name" value="SCRL"/>
    <property type="match status" value="1"/>
</dbReference>
<dbReference type="AlphaFoldDB" id="A0A654FMX3"/>
<evidence type="ECO:0000313" key="7">
    <source>
        <dbReference type="EMBL" id="VYS62205.1"/>
    </source>
</evidence>
<dbReference type="EMBL" id="CACRSJ010000109">
    <property type="protein sequence ID" value="VYS62205.1"/>
    <property type="molecule type" value="Genomic_DNA"/>
</dbReference>
<evidence type="ECO:0000256" key="6">
    <source>
        <dbReference type="SAM" id="Phobius"/>
    </source>
</evidence>
<evidence type="ECO:0000256" key="5">
    <source>
        <dbReference type="ARBA" id="ARBA00023157"/>
    </source>
</evidence>
<protein>
    <submittedName>
        <fullName evidence="7">Uncharacterized protein</fullName>
    </submittedName>
</protein>
<reference evidence="7 8" key="1">
    <citation type="submission" date="2019-11" db="EMBL/GenBank/DDBJ databases">
        <authorList>
            <person name="Jiao W.-B."/>
            <person name="Schneeberger K."/>
        </authorList>
    </citation>
    <scope>NUCLEOTIDE SEQUENCE [LARGE SCALE GENOMIC DNA]</scope>
    <source>
        <strain evidence="8">cv. An-1</strain>
    </source>
</reference>
<dbReference type="PANTHER" id="PTHR34450">
    <property type="entry name" value="DEFENSIN-LIKE PROTEIN 245-RELATED"/>
    <property type="match status" value="1"/>
</dbReference>
<feature type="transmembrane region" description="Helical" evidence="6">
    <location>
        <begin position="25"/>
        <end position="46"/>
    </location>
</feature>
<accession>A0A654FMX3</accession>
<dbReference type="Proteomes" id="UP000426265">
    <property type="component" value="Unassembled WGS sequence"/>
</dbReference>
<evidence type="ECO:0000256" key="4">
    <source>
        <dbReference type="ARBA" id="ARBA00022729"/>
    </source>
</evidence>
<dbReference type="GO" id="GO:0005576">
    <property type="term" value="C:extracellular region"/>
    <property type="evidence" value="ECO:0007669"/>
    <property type="project" value="UniProtKB-SubCell"/>
</dbReference>
<evidence type="ECO:0000256" key="2">
    <source>
        <dbReference type="ARBA" id="ARBA00006722"/>
    </source>
</evidence>
<evidence type="ECO:0000256" key="1">
    <source>
        <dbReference type="ARBA" id="ARBA00004613"/>
    </source>
</evidence>
<dbReference type="PANTHER" id="PTHR34450:SF4">
    <property type="entry name" value="DEFENSIN-LIKE PROTEIN 226-RELATED"/>
    <property type="match status" value="1"/>
</dbReference>
<dbReference type="InterPro" id="IPR010682">
    <property type="entry name" value="SCRL"/>
</dbReference>
<dbReference type="ExpressionAtlas" id="A0A654FMX3">
    <property type="expression patterns" value="baseline"/>
</dbReference>
<keyword evidence="3" id="KW-0964">Secreted</keyword>
<gene>
    <name evidence="7" type="ORF">AN1_LOCUS17632</name>
</gene>
<evidence type="ECO:0000256" key="3">
    <source>
        <dbReference type="ARBA" id="ARBA00022525"/>
    </source>
</evidence>
<name>A0A654FMX3_ARATH</name>
<keyword evidence="6" id="KW-1133">Transmembrane helix</keyword>
<dbReference type="GO" id="GO:0007165">
    <property type="term" value="P:signal transduction"/>
    <property type="evidence" value="ECO:0007669"/>
    <property type="project" value="InterPro"/>
</dbReference>
<keyword evidence="5" id="KW-1015">Disulfide bond</keyword>
<evidence type="ECO:0000313" key="8">
    <source>
        <dbReference type="Proteomes" id="UP000426265"/>
    </source>
</evidence>
<organism evidence="7 8">
    <name type="scientific">Arabidopsis thaliana</name>
    <name type="common">Mouse-ear cress</name>
    <dbReference type="NCBI Taxonomy" id="3702"/>
    <lineage>
        <taxon>Eukaryota</taxon>
        <taxon>Viridiplantae</taxon>
        <taxon>Streptophyta</taxon>
        <taxon>Embryophyta</taxon>
        <taxon>Tracheophyta</taxon>
        <taxon>Spermatophyta</taxon>
        <taxon>Magnoliopsida</taxon>
        <taxon>eudicotyledons</taxon>
        <taxon>Gunneridae</taxon>
        <taxon>Pentapetalae</taxon>
        <taxon>rosids</taxon>
        <taxon>malvids</taxon>
        <taxon>Brassicales</taxon>
        <taxon>Brassicaceae</taxon>
        <taxon>Camelineae</taxon>
        <taxon>Arabidopsis</taxon>
    </lineage>
</organism>
<sequence length="118" mass="13326">MKIVGKENTFYETKDKPQIFEAQRVMKYGVLFMVSCGVMFLILSHVEEEVEAMKKFGCNTTHPFPGKCGNNGKSSCVSDMKKLPSAPKNRDIRCECSDRPSLARGMPGERVCRCEYDC</sequence>
<comment type="similarity">
    <text evidence="2">Belongs to the DEFL family.</text>
</comment>
<proteinExistence type="inferred from homology"/>
<keyword evidence="6" id="KW-0812">Transmembrane</keyword>
<comment type="subcellular location">
    <subcellularLocation>
        <location evidence="1">Secreted</location>
    </subcellularLocation>
</comment>